<feature type="region of interest" description="Disordered" evidence="2">
    <location>
        <begin position="459"/>
        <end position="524"/>
    </location>
</feature>
<feature type="region of interest" description="Disordered" evidence="2">
    <location>
        <begin position="154"/>
        <end position="220"/>
    </location>
</feature>
<reference evidence="4 5" key="1">
    <citation type="journal article" date="2023" name="PLoS ONE">
        <title>Cytospora paraplurivora sp. nov. isolated from orchards with fruit tree decline syndrome in Ontario, Canada.</title>
        <authorList>
            <person name="Ilyukhin E."/>
            <person name="Nguyen H.D.T."/>
            <person name="Castle A.J."/>
            <person name="Ellouze W."/>
        </authorList>
    </citation>
    <scope>NUCLEOTIDE SEQUENCE [LARGE SCALE GENOMIC DNA]</scope>
    <source>
        <strain evidence="4 5">FDS-564</strain>
    </source>
</reference>
<sequence>MSSNDEAVPPATTMRRGARRATMMNAAIPTSSSMTAAIESDSDAAGGAAQSPGAGGQAQIGGAADFGQAQMPQLPARQLTGTAATAGQSSNAGAQSASQSAIANKPVRNSQVCTDCRRRKIKCVRTEGTDKCENCVKRDIDCIFATAAPKKFTASHATMARGSRATAAKKAGRKAGKKVAGKRVAQKKGKGRAQAKAPQAQEHEEEDGGGGDESHDSDASVDDAAVAAAVDETVAVGRNPFHPIVAGGLTLTEAEMAKVASNPAVVAAAKTPAPSDIAYQMDMSRDPAPFQQEHNLGEPSYVGSLDDSLGGPLLNTAGELLDQWERERGFAAGDDDDYPSDYVADYDPTLGPEPDYFLLGLPVPARDQYGEPIIDTPAAAQPAAAAAATRQEEPEVEILGGPAQPAAQPPTFGQQQQHQQHQQQSQGAAPAATRGPANFGDITTYAMRPAPASFIEVHEREKQRHRELDRAEAAAKAKRNSGQSSSQQAAASLAPVVAPRGPTNLTTNMGPPPPPPPPPPPAPAPINTMVQSSLAPGHQHQHEHGPIFAEGTVPHQYSANKLLYLIEKQRADMMQAAMGGVSQLQAGRVEAARAAALEKWDEVNEGQDPAAYYDKEGREYLLRK</sequence>
<dbReference type="SMART" id="SM00066">
    <property type="entry name" value="GAL4"/>
    <property type="match status" value="1"/>
</dbReference>
<evidence type="ECO:0000313" key="5">
    <source>
        <dbReference type="Proteomes" id="UP001320245"/>
    </source>
</evidence>
<feature type="compositionally biased region" description="Low complexity" evidence="2">
    <location>
        <begin position="36"/>
        <end position="52"/>
    </location>
</feature>
<evidence type="ECO:0000313" key="4">
    <source>
        <dbReference type="EMBL" id="KAK7733685.1"/>
    </source>
</evidence>
<gene>
    <name evidence="4" type="ORF">SLS53_008152</name>
</gene>
<feature type="compositionally biased region" description="Pro residues" evidence="2">
    <location>
        <begin position="510"/>
        <end position="524"/>
    </location>
</feature>
<dbReference type="GO" id="GO:0000981">
    <property type="term" value="F:DNA-binding transcription factor activity, RNA polymerase II-specific"/>
    <property type="evidence" value="ECO:0007669"/>
    <property type="project" value="InterPro"/>
</dbReference>
<feature type="region of interest" description="Disordered" evidence="2">
    <location>
        <begin position="80"/>
        <end position="108"/>
    </location>
</feature>
<feature type="compositionally biased region" description="Low complexity" evidence="2">
    <location>
        <begin position="160"/>
        <end position="169"/>
    </location>
</feature>
<proteinExistence type="predicted"/>
<feature type="region of interest" description="Disordered" evidence="2">
    <location>
        <begin position="400"/>
        <end position="443"/>
    </location>
</feature>
<protein>
    <recommendedName>
        <fullName evidence="3">Zn(2)-C6 fungal-type domain-containing protein</fullName>
    </recommendedName>
</protein>
<name>A0AAN9U1V0_9PEZI</name>
<feature type="compositionally biased region" description="Low complexity" evidence="2">
    <location>
        <begin position="483"/>
        <end position="492"/>
    </location>
</feature>
<organism evidence="4 5">
    <name type="scientific">Cytospora paraplurivora</name>
    <dbReference type="NCBI Taxonomy" id="2898453"/>
    <lineage>
        <taxon>Eukaryota</taxon>
        <taxon>Fungi</taxon>
        <taxon>Dikarya</taxon>
        <taxon>Ascomycota</taxon>
        <taxon>Pezizomycotina</taxon>
        <taxon>Sordariomycetes</taxon>
        <taxon>Sordariomycetidae</taxon>
        <taxon>Diaporthales</taxon>
        <taxon>Cytosporaceae</taxon>
        <taxon>Cytospora</taxon>
    </lineage>
</organism>
<evidence type="ECO:0000256" key="1">
    <source>
        <dbReference type="ARBA" id="ARBA00023242"/>
    </source>
</evidence>
<feature type="compositionally biased region" description="Low complexity" evidence="2">
    <location>
        <begin position="400"/>
        <end position="432"/>
    </location>
</feature>
<feature type="compositionally biased region" description="Low complexity" evidence="2">
    <location>
        <begin position="80"/>
        <end position="101"/>
    </location>
</feature>
<dbReference type="PROSITE" id="PS00463">
    <property type="entry name" value="ZN2_CY6_FUNGAL_1"/>
    <property type="match status" value="1"/>
</dbReference>
<feature type="region of interest" description="Disordered" evidence="2">
    <location>
        <begin position="28"/>
        <end position="61"/>
    </location>
</feature>
<dbReference type="InterPro" id="IPR036864">
    <property type="entry name" value="Zn2-C6_fun-type_DNA-bd_sf"/>
</dbReference>
<dbReference type="Pfam" id="PF00172">
    <property type="entry name" value="Zn_clus"/>
    <property type="match status" value="1"/>
</dbReference>
<accession>A0AAN9U1V0</accession>
<dbReference type="AlphaFoldDB" id="A0AAN9U1V0"/>
<feature type="domain" description="Zn(2)-C6 fungal-type" evidence="3">
    <location>
        <begin position="112"/>
        <end position="144"/>
    </location>
</feature>
<dbReference type="Proteomes" id="UP001320245">
    <property type="component" value="Unassembled WGS sequence"/>
</dbReference>
<keyword evidence="5" id="KW-1185">Reference proteome</keyword>
<dbReference type="Gene3D" id="4.10.240.10">
    <property type="entry name" value="Zn(2)-C6 fungal-type DNA-binding domain"/>
    <property type="match status" value="1"/>
</dbReference>
<keyword evidence="1" id="KW-0539">Nucleus</keyword>
<feature type="compositionally biased region" description="Basic residues" evidence="2">
    <location>
        <begin position="170"/>
        <end position="193"/>
    </location>
</feature>
<dbReference type="PROSITE" id="PS50048">
    <property type="entry name" value="ZN2_CY6_FUNGAL_2"/>
    <property type="match status" value="1"/>
</dbReference>
<dbReference type="InterPro" id="IPR001138">
    <property type="entry name" value="Zn2Cys6_DnaBD"/>
</dbReference>
<dbReference type="GO" id="GO:0008270">
    <property type="term" value="F:zinc ion binding"/>
    <property type="evidence" value="ECO:0007669"/>
    <property type="project" value="InterPro"/>
</dbReference>
<evidence type="ECO:0000259" key="3">
    <source>
        <dbReference type="PROSITE" id="PS50048"/>
    </source>
</evidence>
<evidence type="ECO:0000256" key="2">
    <source>
        <dbReference type="SAM" id="MobiDB-lite"/>
    </source>
</evidence>
<comment type="caution">
    <text evidence="4">The sequence shown here is derived from an EMBL/GenBank/DDBJ whole genome shotgun (WGS) entry which is preliminary data.</text>
</comment>
<dbReference type="CDD" id="cd00067">
    <property type="entry name" value="GAL4"/>
    <property type="match status" value="1"/>
</dbReference>
<feature type="compositionally biased region" description="Low complexity" evidence="2">
    <location>
        <begin position="11"/>
        <end position="20"/>
    </location>
</feature>
<feature type="region of interest" description="Disordered" evidence="2">
    <location>
        <begin position="1"/>
        <end position="20"/>
    </location>
</feature>
<dbReference type="SUPFAM" id="SSF57701">
    <property type="entry name" value="Zn2/Cys6 DNA-binding domain"/>
    <property type="match status" value="1"/>
</dbReference>
<feature type="compositionally biased region" description="Basic and acidic residues" evidence="2">
    <location>
        <begin position="459"/>
        <end position="475"/>
    </location>
</feature>
<dbReference type="EMBL" id="JAJSPL020000046">
    <property type="protein sequence ID" value="KAK7733685.1"/>
    <property type="molecule type" value="Genomic_DNA"/>
</dbReference>